<evidence type="ECO:0000313" key="2">
    <source>
        <dbReference type="EMBL" id="ONN53484.1"/>
    </source>
</evidence>
<evidence type="ECO:0000313" key="3">
    <source>
        <dbReference type="Proteomes" id="UP000189376"/>
    </source>
</evidence>
<protein>
    <submittedName>
        <fullName evidence="2">Uncharacterized protein</fullName>
    </submittedName>
</protein>
<sequence>MNYTWDEFEQRLITYRDVRIDLARVLDAYELQIKELLQQIQLLAYEDSLPIFNQLYEIQNHLATAKFRYDLDLNEALDIFVYHFDRDDKALISQYWYKKFKQNKDILWPLPQNE</sequence>
<dbReference type="EMBL" id="LFZS01000009">
    <property type="protein sequence ID" value="ONN53484.1"/>
    <property type="molecule type" value="Genomic_DNA"/>
</dbReference>
<evidence type="ECO:0000256" key="1">
    <source>
        <dbReference type="SAM" id="Coils"/>
    </source>
</evidence>
<gene>
    <name evidence="2" type="ORF">AC058_14105</name>
</gene>
<name>A0A1V2UU43_9GAMM</name>
<dbReference type="Proteomes" id="UP000189376">
    <property type="component" value="Unassembled WGS sequence"/>
</dbReference>
<organism evidence="2 3">
    <name type="scientific">Acinetobacter genomosp. 33YU</name>
    <dbReference type="NCBI Taxonomy" id="1675530"/>
    <lineage>
        <taxon>Bacteria</taxon>
        <taxon>Pseudomonadati</taxon>
        <taxon>Pseudomonadota</taxon>
        <taxon>Gammaproteobacteria</taxon>
        <taxon>Moraxellales</taxon>
        <taxon>Moraxellaceae</taxon>
        <taxon>Acinetobacter</taxon>
    </lineage>
</organism>
<dbReference type="AlphaFoldDB" id="A0A1V2UU43"/>
<proteinExistence type="predicted"/>
<keyword evidence="3" id="KW-1185">Reference proteome</keyword>
<dbReference type="RefSeq" id="WP_077169725.1">
    <property type="nucleotide sequence ID" value="NZ_LFZS01000009.1"/>
</dbReference>
<dbReference type="CDD" id="cd21060">
    <property type="entry name" value="CdiI_NC101"/>
    <property type="match status" value="1"/>
</dbReference>
<accession>A0A1V2UU43</accession>
<dbReference type="InterPro" id="IPR049759">
    <property type="entry name" value="CdiI-like"/>
</dbReference>
<feature type="coiled-coil region" evidence="1">
    <location>
        <begin position="19"/>
        <end position="46"/>
    </location>
</feature>
<keyword evidence="1" id="KW-0175">Coiled coil</keyword>
<reference evidence="2 3" key="1">
    <citation type="submission" date="2015-07" db="EMBL/GenBank/DDBJ databases">
        <title>Acinetobacter yuneri, a novel member of Acinetobacter calcoaceticus-Acinetobacter baumannii complex isolated from clinical specimen.</title>
        <authorList>
            <person name="Yu Y."/>
        </authorList>
    </citation>
    <scope>NUCLEOTIDE SEQUENCE [LARGE SCALE GENOMIC DNA]</scope>
    <source>
        <strain evidence="2 3">A362</strain>
    </source>
</reference>
<comment type="caution">
    <text evidence="2">The sequence shown here is derived from an EMBL/GenBank/DDBJ whole genome shotgun (WGS) entry which is preliminary data.</text>
</comment>